<gene>
    <name evidence="1" type="ORF">UFOPK3789_01207</name>
</gene>
<organism evidence="1">
    <name type="scientific">freshwater metagenome</name>
    <dbReference type="NCBI Taxonomy" id="449393"/>
    <lineage>
        <taxon>unclassified sequences</taxon>
        <taxon>metagenomes</taxon>
        <taxon>ecological metagenomes</taxon>
    </lineage>
</organism>
<accession>A0A6J7L020</accession>
<sequence length="76" mass="8699">MSARDEAIVIWAIPDWGTWVNFERTWDDAATVWPWRATVEGLGARTQRILLVDSPLAPLRTGRQPQVSDRRPLSEI</sequence>
<dbReference type="AlphaFoldDB" id="A0A6J7L020"/>
<evidence type="ECO:0000313" key="1">
    <source>
        <dbReference type="EMBL" id="CAB4959689.1"/>
    </source>
</evidence>
<protein>
    <submittedName>
        <fullName evidence="1">Unannotated protein</fullName>
    </submittedName>
</protein>
<proteinExistence type="predicted"/>
<name>A0A6J7L020_9ZZZZ</name>
<dbReference type="EMBL" id="CAFBNL010000089">
    <property type="protein sequence ID" value="CAB4959689.1"/>
    <property type="molecule type" value="Genomic_DNA"/>
</dbReference>
<reference evidence="1" key="1">
    <citation type="submission" date="2020-05" db="EMBL/GenBank/DDBJ databases">
        <authorList>
            <person name="Chiriac C."/>
            <person name="Salcher M."/>
            <person name="Ghai R."/>
            <person name="Kavagutti S V."/>
        </authorList>
    </citation>
    <scope>NUCLEOTIDE SEQUENCE</scope>
</reference>